<sequence length="150" mass="16182">MTFLRNNQGFTLIESLIAMFVLAVGILALNTMQISSIRGNTSANKLTVASTLAGNSYERLLNVSYNDSTMDPATNPHSDAELTGLQLPSHVSSVSWNVTEWTNSDGVDNDGDGVTDESDELNIKVVSLNVNYNDGSPKTLTISFYKSGML</sequence>
<reference evidence="2 3" key="2">
    <citation type="submission" date="2012-02" db="EMBL/GenBank/DDBJ databases">
        <title>Improved High-Quality Draft sequence of Desulfobacter postgatei 2ac9.</title>
        <authorList>
            <consortium name="US DOE Joint Genome Institute"/>
            <person name="Lucas S."/>
            <person name="Han J."/>
            <person name="Lapidus A."/>
            <person name="Cheng J.-F."/>
            <person name="Goodwin L."/>
            <person name="Pitluck S."/>
            <person name="Peters L."/>
            <person name="Ovchinnikova G."/>
            <person name="Held B."/>
            <person name="Detter J.C."/>
            <person name="Han C."/>
            <person name="Tapia R."/>
            <person name="Land M."/>
            <person name="Hauser L."/>
            <person name="Kyrpides N."/>
            <person name="Ivanova N."/>
            <person name="Pagani I."/>
            <person name="Orellana R."/>
            <person name="Lovley D."/>
            <person name="Woyke T."/>
        </authorList>
    </citation>
    <scope>NUCLEOTIDE SEQUENCE [LARGE SCALE GENOMIC DNA]</scope>
    <source>
        <strain evidence="2 3">2ac9</strain>
    </source>
</reference>
<dbReference type="AlphaFoldDB" id="I5B0T7"/>
<evidence type="ECO:0000256" key="1">
    <source>
        <dbReference type="SAM" id="Phobius"/>
    </source>
</evidence>
<keyword evidence="3" id="KW-1185">Reference proteome</keyword>
<accession>I5B0T7</accession>
<name>I5B0T7_9BACT</name>
<feature type="transmembrane region" description="Helical" evidence="1">
    <location>
        <begin position="12"/>
        <end position="29"/>
    </location>
</feature>
<dbReference type="NCBIfam" id="TIGR02532">
    <property type="entry name" value="IV_pilin_GFxxxE"/>
    <property type="match status" value="1"/>
</dbReference>
<dbReference type="Proteomes" id="UP000005778">
    <property type="component" value="Chromosome"/>
</dbReference>
<dbReference type="InterPro" id="IPR012902">
    <property type="entry name" value="N_methyl_site"/>
</dbReference>
<keyword evidence="1" id="KW-1133">Transmembrane helix</keyword>
<dbReference type="HOGENOM" id="CLU_1737610_0_0_7"/>
<evidence type="ECO:0000313" key="3">
    <source>
        <dbReference type="Proteomes" id="UP000005778"/>
    </source>
</evidence>
<dbReference type="OrthoDB" id="5419643at2"/>
<protein>
    <submittedName>
        <fullName evidence="2">Prepilin-type N-terminal cleavage/methylation domain-containing protein</fullName>
    </submittedName>
</protein>
<evidence type="ECO:0000313" key="2">
    <source>
        <dbReference type="EMBL" id="EIM63100.1"/>
    </source>
</evidence>
<dbReference type="PROSITE" id="PS00409">
    <property type="entry name" value="PROKAR_NTER_METHYL"/>
    <property type="match status" value="1"/>
</dbReference>
<proteinExistence type="predicted"/>
<keyword evidence="1" id="KW-0812">Transmembrane</keyword>
<dbReference type="RefSeq" id="WP_004072035.1">
    <property type="nucleotide sequence ID" value="NZ_CM001488.1"/>
</dbReference>
<dbReference type="Pfam" id="PF07963">
    <property type="entry name" value="N_methyl"/>
    <property type="match status" value="1"/>
</dbReference>
<reference evidence="2 3" key="1">
    <citation type="submission" date="2011-09" db="EMBL/GenBank/DDBJ databases">
        <authorList>
            <consortium name="US DOE Joint Genome Institute (JGI-PGF)"/>
            <person name="Lucas S."/>
            <person name="Han J."/>
            <person name="Lapidus A."/>
            <person name="Cheng J.-F."/>
            <person name="Goodwin L."/>
            <person name="Pitluck S."/>
            <person name="Peters L."/>
            <person name="Land M.L."/>
            <person name="Hauser L."/>
            <person name="Orellana R."/>
            <person name="Lovley D."/>
            <person name="Woyke T.J."/>
        </authorList>
    </citation>
    <scope>NUCLEOTIDE SEQUENCE [LARGE SCALE GENOMIC DNA]</scope>
    <source>
        <strain evidence="2 3">2ac9</strain>
    </source>
</reference>
<dbReference type="eggNOG" id="COG4967">
    <property type="taxonomic scope" value="Bacteria"/>
</dbReference>
<keyword evidence="1" id="KW-0472">Membrane</keyword>
<gene>
    <name evidence="2" type="ORF">DespoDRAFT_01132</name>
</gene>
<dbReference type="EMBL" id="CM001488">
    <property type="protein sequence ID" value="EIM63100.1"/>
    <property type="molecule type" value="Genomic_DNA"/>
</dbReference>
<organism evidence="2 3">
    <name type="scientific">Desulfobacter postgatei 2ac9</name>
    <dbReference type="NCBI Taxonomy" id="879212"/>
    <lineage>
        <taxon>Bacteria</taxon>
        <taxon>Pseudomonadati</taxon>
        <taxon>Thermodesulfobacteriota</taxon>
        <taxon>Desulfobacteria</taxon>
        <taxon>Desulfobacterales</taxon>
        <taxon>Desulfobacteraceae</taxon>
        <taxon>Desulfobacter</taxon>
    </lineage>
</organism>
<dbReference type="STRING" id="879212.DespoDRAFT_01132"/>